<sequence>MSNFKNILFSVSILSLLLLSCATSMTPSQVGNTLPTLTQSNYFSQIQAIEAVKSNKCQILVKGRNYVAPMGFTVKDDLKNAARGIDEWVKMDGGNAYILTNYKWVTVDSNGATQLHIDFDTMLCQ</sequence>
<evidence type="ECO:0008006" key="4">
    <source>
        <dbReference type="Google" id="ProtNLM"/>
    </source>
</evidence>
<accession>A0ABV9HWE7</accession>
<name>A0ABV9HWE7_9FLAO</name>
<dbReference type="PROSITE" id="PS51257">
    <property type="entry name" value="PROKAR_LIPOPROTEIN"/>
    <property type="match status" value="1"/>
</dbReference>
<dbReference type="RefSeq" id="WP_379978761.1">
    <property type="nucleotide sequence ID" value="NZ_JBHSFV010000006.1"/>
</dbReference>
<proteinExistence type="predicted"/>
<feature type="signal peptide" evidence="1">
    <location>
        <begin position="1"/>
        <end position="30"/>
    </location>
</feature>
<evidence type="ECO:0000313" key="2">
    <source>
        <dbReference type="EMBL" id="MFC4634472.1"/>
    </source>
</evidence>
<protein>
    <recommendedName>
        <fullName evidence="4">Lipoprotein</fullName>
    </recommendedName>
</protein>
<dbReference type="EMBL" id="JBHSFV010000006">
    <property type="protein sequence ID" value="MFC4634472.1"/>
    <property type="molecule type" value="Genomic_DNA"/>
</dbReference>
<gene>
    <name evidence="2" type="ORF">ACFO3O_11175</name>
</gene>
<comment type="caution">
    <text evidence="2">The sequence shown here is derived from an EMBL/GenBank/DDBJ whole genome shotgun (WGS) entry which is preliminary data.</text>
</comment>
<evidence type="ECO:0000256" key="1">
    <source>
        <dbReference type="SAM" id="SignalP"/>
    </source>
</evidence>
<organism evidence="2 3">
    <name type="scientific">Dokdonia ponticola</name>
    <dbReference type="NCBI Taxonomy" id="2041041"/>
    <lineage>
        <taxon>Bacteria</taxon>
        <taxon>Pseudomonadati</taxon>
        <taxon>Bacteroidota</taxon>
        <taxon>Flavobacteriia</taxon>
        <taxon>Flavobacteriales</taxon>
        <taxon>Flavobacteriaceae</taxon>
        <taxon>Dokdonia</taxon>
    </lineage>
</organism>
<dbReference type="Proteomes" id="UP001596043">
    <property type="component" value="Unassembled WGS sequence"/>
</dbReference>
<evidence type="ECO:0000313" key="3">
    <source>
        <dbReference type="Proteomes" id="UP001596043"/>
    </source>
</evidence>
<keyword evidence="3" id="KW-1185">Reference proteome</keyword>
<reference evidence="3" key="1">
    <citation type="journal article" date="2019" name="Int. J. Syst. Evol. Microbiol.">
        <title>The Global Catalogue of Microorganisms (GCM) 10K type strain sequencing project: providing services to taxonomists for standard genome sequencing and annotation.</title>
        <authorList>
            <consortium name="The Broad Institute Genomics Platform"/>
            <consortium name="The Broad Institute Genome Sequencing Center for Infectious Disease"/>
            <person name="Wu L."/>
            <person name="Ma J."/>
        </authorList>
    </citation>
    <scope>NUCLEOTIDE SEQUENCE [LARGE SCALE GENOMIC DNA]</scope>
    <source>
        <strain evidence="3">YJ-61-S</strain>
    </source>
</reference>
<keyword evidence="1" id="KW-0732">Signal</keyword>
<feature type="chain" id="PRO_5045337941" description="Lipoprotein" evidence="1">
    <location>
        <begin position="31"/>
        <end position="125"/>
    </location>
</feature>